<sequence length="300" mass="33275">MPPAAATEMPKKRIALSFDDIPRGAGAFLDPDNRPAMLIAALRDADVEQAVFFVNPGRIASGDAHEASVEAYVAAGHVIADHTYSHPRLSGTSADAYLANIDRAEAWLKDRPGYRPWFRYPYLDEGGRNKAKRDAVRTGLAERGLANGYVTADGSDWHIEQLAIDARRAGRAIDMDALRDLYVETHVLSAEFSYNLTDRAIGRPIPQVLLLHETDLAALFIGDLVRALRDKGWEIVTIDAAYADPIYDERPDTPIAAGSLVEMLAWEHKVTGMRWFDRNEQAVGARLFRTRVLHQGEAQE</sequence>
<evidence type="ECO:0000256" key="6">
    <source>
        <dbReference type="ARBA" id="ARBA00032976"/>
    </source>
</evidence>
<evidence type="ECO:0000259" key="7">
    <source>
        <dbReference type="PROSITE" id="PS51677"/>
    </source>
</evidence>
<evidence type="ECO:0000256" key="1">
    <source>
        <dbReference type="ARBA" id="ARBA00003236"/>
    </source>
</evidence>
<evidence type="ECO:0000313" key="9">
    <source>
        <dbReference type="Proteomes" id="UP000501568"/>
    </source>
</evidence>
<dbReference type="Gene3D" id="3.20.20.370">
    <property type="entry name" value="Glycoside hydrolase/deacetylase"/>
    <property type="match status" value="1"/>
</dbReference>
<dbReference type="GO" id="GO:0016810">
    <property type="term" value="F:hydrolase activity, acting on carbon-nitrogen (but not peptide) bonds"/>
    <property type="evidence" value="ECO:0007669"/>
    <property type="project" value="InterPro"/>
</dbReference>
<dbReference type="GO" id="GO:0016020">
    <property type="term" value="C:membrane"/>
    <property type="evidence" value="ECO:0007669"/>
    <property type="project" value="TreeGrafter"/>
</dbReference>
<dbReference type="Pfam" id="PF01522">
    <property type="entry name" value="Polysacc_deac_1"/>
    <property type="match status" value="1"/>
</dbReference>
<name>A0A6G6YAT0_9SPHN</name>
<dbReference type="Proteomes" id="UP000501568">
    <property type="component" value="Chromosome"/>
</dbReference>
<comment type="function">
    <text evidence="1">Is involved in generating a small heat-stable compound (Nod), an acylated oligomer of N-acetylglucosamine, that stimulates mitosis in various plant protoplasts.</text>
</comment>
<dbReference type="PANTHER" id="PTHR10587">
    <property type="entry name" value="GLYCOSYL TRANSFERASE-RELATED"/>
    <property type="match status" value="1"/>
</dbReference>
<proteinExistence type="inferred from homology"/>
<feature type="domain" description="NodB homology" evidence="7">
    <location>
        <begin position="12"/>
        <end position="236"/>
    </location>
</feature>
<evidence type="ECO:0000256" key="4">
    <source>
        <dbReference type="ARBA" id="ARBA00022723"/>
    </source>
</evidence>
<dbReference type="EMBL" id="CP049109">
    <property type="protein sequence ID" value="QIG82010.1"/>
    <property type="molecule type" value="Genomic_DNA"/>
</dbReference>
<dbReference type="GO" id="GO:0046872">
    <property type="term" value="F:metal ion binding"/>
    <property type="evidence" value="ECO:0007669"/>
    <property type="project" value="UniProtKB-KW"/>
</dbReference>
<evidence type="ECO:0000313" key="8">
    <source>
        <dbReference type="EMBL" id="QIG82010.1"/>
    </source>
</evidence>
<keyword evidence="5" id="KW-0378">Hydrolase</keyword>
<dbReference type="KEGG" id="spzr:G5C33_17005"/>
<accession>A0A6G6YAT0</accession>
<gene>
    <name evidence="8" type="ORF">G5C33_17005</name>
</gene>
<dbReference type="InterPro" id="IPR050248">
    <property type="entry name" value="Polysacc_deacetylase_ArnD"/>
</dbReference>
<dbReference type="PANTHER" id="PTHR10587:SF133">
    <property type="entry name" value="CHITIN DEACETYLASE 1-RELATED"/>
    <property type="match status" value="1"/>
</dbReference>
<keyword evidence="4" id="KW-0479">Metal-binding</keyword>
<dbReference type="InterPro" id="IPR002509">
    <property type="entry name" value="NODB_dom"/>
</dbReference>
<organism evidence="8 9">
    <name type="scientific">Stakelama tenebrarum</name>
    <dbReference type="NCBI Taxonomy" id="2711215"/>
    <lineage>
        <taxon>Bacteria</taxon>
        <taxon>Pseudomonadati</taxon>
        <taxon>Pseudomonadota</taxon>
        <taxon>Alphaproteobacteria</taxon>
        <taxon>Sphingomonadales</taxon>
        <taxon>Sphingomonadaceae</taxon>
        <taxon>Stakelama</taxon>
    </lineage>
</organism>
<dbReference type="InterPro" id="IPR011330">
    <property type="entry name" value="Glyco_hydro/deAcase_b/a-brl"/>
</dbReference>
<evidence type="ECO:0000256" key="3">
    <source>
        <dbReference type="ARBA" id="ARBA00020071"/>
    </source>
</evidence>
<comment type="similarity">
    <text evidence="2">Belongs to the polysaccharide deacetylase family.</text>
</comment>
<protein>
    <recommendedName>
        <fullName evidence="3">Chitooligosaccharide deacetylase</fullName>
    </recommendedName>
    <alternativeName>
        <fullName evidence="6">Nodulation protein B</fullName>
    </alternativeName>
</protein>
<evidence type="ECO:0000256" key="2">
    <source>
        <dbReference type="ARBA" id="ARBA00010973"/>
    </source>
</evidence>
<reference evidence="8 9" key="1">
    <citation type="submission" date="2020-02" db="EMBL/GenBank/DDBJ databases">
        <authorList>
            <person name="Zheng R.K."/>
            <person name="Sun C.M."/>
        </authorList>
    </citation>
    <scope>NUCLEOTIDE SEQUENCE [LARGE SCALE GENOMIC DNA]</scope>
    <source>
        <strain evidence="9">zrk23</strain>
    </source>
</reference>
<dbReference type="SUPFAM" id="SSF88713">
    <property type="entry name" value="Glycoside hydrolase/deacetylase"/>
    <property type="match status" value="1"/>
</dbReference>
<keyword evidence="9" id="KW-1185">Reference proteome</keyword>
<dbReference type="PROSITE" id="PS51677">
    <property type="entry name" value="NODB"/>
    <property type="match status" value="1"/>
</dbReference>
<dbReference type="GO" id="GO:0005975">
    <property type="term" value="P:carbohydrate metabolic process"/>
    <property type="evidence" value="ECO:0007669"/>
    <property type="project" value="InterPro"/>
</dbReference>
<dbReference type="AlphaFoldDB" id="A0A6G6YAT0"/>
<evidence type="ECO:0000256" key="5">
    <source>
        <dbReference type="ARBA" id="ARBA00022801"/>
    </source>
</evidence>